<proteinExistence type="predicted"/>
<dbReference type="AlphaFoldDB" id="A0A1H2YJX0"/>
<dbReference type="OrthoDB" id="7304934at2"/>
<evidence type="ECO:0000313" key="1">
    <source>
        <dbReference type="EMBL" id="SDX05281.1"/>
    </source>
</evidence>
<dbReference type="Proteomes" id="UP000199118">
    <property type="component" value="Unassembled WGS sequence"/>
</dbReference>
<gene>
    <name evidence="1" type="ORF">SAMN05444336_103151</name>
</gene>
<reference evidence="1 2" key="1">
    <citation type="submission" date="2016-10" db="EMBL/GenBank/DDBJ databases">
        <authorList>
            <person name="de Groot N.N."/>
        </authorList>
    </citation>
    <scope>NUCLEOTIDE SEQUENCE [LARGE SCALE GENOMIC DNA]</scope>
    <source>
        <strain evidence="1 2">DSM 17890</strain>
    </source>
</reference>
<organism evidence="1 2">
    <name type="scientific">Albimonas donghaensis</name>
    <dbReference type="NCBI Taxonomy" id="356660"/>
    <lineage>
        <taxon>Bacteria</taxon>
        <taxon>Pseudomonadati</taxon>
        <taxon>Pseudomonadota</taxon>
        <taxon>Alphaproteobacteria</taxon>
        <taxon>Rhodobacterales</taxon>
        <taxon>Paracoccaceae</taxon>
        <taxon>Albimonas</taxon>
    </lineage>
</organism>
<evidence type="ECO:0000313" key="2">
    <source>
        <dbReference type="Proteomes" id="UP000199118"/>
    </source>
</evidence>
<keyword evidence="2" id="KW-1185">Reference proteome</keyword>
<name>A0A1H2YJX0_9RHOB</name>
<sequence length="168" mass="18110">MTPPAPSTGCAPLRGAARRVAPAARLIACLLLACLGGGAAARAGTPETGLAETLRTEGRDLSLAEWRALTRGRTVWYRIDGALWGRESYREEGRVIFQFPDGECLDAEWSYRAPWFCFDFGQALGGSPHCFRHIELDDQLYALGRSGAPQAIDRIDDAAVACGLNPSS</sequence>
<accession>A0A1H2YJX0</accession>
<dbReference type="EMBL" id="FNMZ01000003">
    <property type="protein sequence ID" value="SDX05281.1"/>
    <property type="molecule type" value="Genomic_DNA"/>
</dbReference>
<protein>
    <submittedName>
        <fullName evidence="1">Uncharacterized protein</fullName>
    </submittedName>
</protein>
<dbReference type="RefSeq" id="WP_092681352.1">
    <property type="nucleotide sequence ID" value="NZ_FNMZ01000003.1"/>
</dbReference>